<feature type="domain" description="Protein FecR C-terminal" evidence="3">
    <location>
        <begin position="258"/>
        <end position="324"/>
    </location>
</feature>
<dbReference type="Gene3D" id="3.55.50.30">
    <property type="match status" value="1"/>
</dbReference>
<feature type="domain" description="FecR protein" evidence="2">
    <location>
        <begin position="119"/>
        <end position="211"/>
    </location>
</feature>
<keyword evidence="5" id="KW-1185">Reference proteome</keyword>
<evidence type="ECO:0000313" key="5">
    <source>
        <dbReference type="Proteomes" id="UP000005101"/>
    </source>
</evidence>
<protein>
    <submittedName>
        <fullName evidence="4">Sigma factor regulatory protein, FecR/PupR family</fullName>
    </submittedName>
</protein>
<evidence type="ECO:0000259" key="2">
    <source>
        <dbReference type="Pfam" id="PF04773"/>
    </source>
</evidence>
<feature type="transmembrane region" description="Helical" evidence="1">
    <location>
        <begin position="84"/>
        <end position="106"/>
    </location>
</feature>
<proteinExistence type="predicted"/>
<dbReference type="InterPro" id="IPR032508">
    <property type="entry name" value="FecR_C"/>
</dbReference>
<dbReference type="Gene3D" id="2.60.120.1440">
    <property type="match status" value="1"/>
</dbReference>
<evidence type="ECO:0000259" key="3">
    <source>
        <dbReference type="Pfam" id="PF16344"/>
    </source>
</evidence>
<organism evidence="4 5">
    <name type="scientific">Bacteroides fragilis 3_1_12</name>
    <dbReference type="NCBI Taxonomy" id="457424"/>
    <lineage>
        <taxon>Bacteria</taxon>
        <taxon>Pseudomonadati</taxon>
        <taxon>Bacteroidota</taxon>
        <taxon>Bacteroidia</taxon>
        <taxon>Bacteroidales</taxon>
        <taxon>Bacteroidaceae</taxon>
        <taxon>Bacteroides</taxon>
    </lineage>
</organism>
<keyword evidence="1" id="KW-1133">Transmembrane helix</keyword>
<dbReference type="Pfam" id="PF04773">
    <property type="entry name" value="FecR"/>
    <property type="match status" value="1"/>
</dbReference>
<dbReference type="InterPro" id="IPR012373">
    <property type="entry name" value="Ferrdict_sens_TM"/>
</dbReference>
<dbReference type="PANTHER" id="PTHR30273">
    <property type="entry name" value="PERIPLASMIC SIGNAL SENSOR AND SIGMA FACTOR ACTIVATOR FECR-RELATED"/>
    <property type="match status" value="1"/>
</dbReference>
<gene>
    <name evidence="4" type="ORF">BFAG_00093</name>
</gene>
<dbReference type="Pfam" id="PF16344">
    <property type="entry name" value="FecR_C"/>
    <property type="match status" value="1"/>
</dbReference>
<keyword evidence="1" id="KW-0812">Transmembrane</keyword>
<keyword evidence="1" id="KW-0472">Membrane</keyword>
<accession>A0ABN0BEI9</accession>
<sequence>MSEEILMRYLTGECSDEDFARVNAWIKESDDNARRLFRMEEIYHLGRHDSFPDQKRTARAEARLCKKLAQEEAHSRKVIRMHQWMRYAAIIVLALMVGAGGGYLYYQADPTRDMITASSTDGKVKEIVLPDGSKVWLNQSATLRYPREFSNTERDVFLDGEAYFEVTKNRQCPFIVKSEAMRIKVLGTTFNFKCDKSHKLAEATLIEGEIEVKGNNEEGMIILSPGQKAELNKTTRRLVVKQVDAKLDAVWHNDLIPFEQADIFAITRTLERFYDVKIILSPDIKSDKTYSGVLKKKDNIESVLQSLDNSIPISYKIVGDNIFISSRNK</sequence>
<reference evidence="4 5" key="1">
    <citation type="submission" date="2008-12" db="EMBL/GenBank/DDBJ databases">
        <title>Annotation of Bacteroides fragilis strain 3_1_12.</title>
        <authorList>
            <consortium name="The Broad Institute Genome Sequencing Platform"/>
            <person name="Ward D."/>
            <person name="Young S.K."/>
            <person name="Kodira C.D."/>
            <person name="Zeng Q."/>
            <person name="Koehrsen M."/>
            <person name="Alvarado L."/>
            <person name="Berlin A."/>
            <person name="Borenstein D."/>
            <person name="Chen Z."/>
            <person name="Engels R."/>
            <person name="Freedman E."/>
            <person name="Gellesch M."/>
            <person name="Goldberg J."/>
            <person name="Griggs A."/>
            <person name="Gujja S."/>
            <person name="Heiman D."/>
            <person name="Hepburn T."/>
            <person name="Howarth C."/>
            <person name="Jen D."/>
            <person name="Larson L."/>
            <person name="Lewis B."/>
            <person name="Mehta T."/>
            <person name="Park D."/>
            <person name="Pearson M."/>
            <person name="Roberts A."/>
            <person name="Saif S."/>
            <person name="Shea T."/>
            <person name="Shenoy N."/>
            <person name="Sisk P."/>
            <person name="Stolte C."/>
            <person name="Sykes S."/>
            <person name="Walk T."/>
            <person name="White J."/>
            <person name="Yandava C."/>
            <person name="Allen-Vercoe E."/>
            <person name="Strauss J."/>
            <person name="Ambrose C."/>
            <person name="Lander E."/>
            <person name="Nusbaum C."/>
            <person name="Galagan J."/>
            <person name="Birren B."/>
        </authorList>
    </citation>
    <scope>NUCLEOTIDE SEQUENCE [LARGE SCALE GENOMIC DNA]</scope>
    <source>
        <strain evidence="4 5">3_1_12</strain>
    </source>
</reference>
<dbReference type="EMBL" id="EQ973213">
    <property type="protein sequence ID" value="EFR51399.1"/>
    <property type="molecule type" value="Genomic_DNA"/>
</dbReference>
<dbReference type="PANTHER" id="PTHR30273:SF2">
    <property type="entry name" value="PROTEIN FECR"/>
    <property type="match status" value="1"/>
</dbReference>
<dbReference type="PIRSF" id="PIRSF018266">
    <property type="entry name" value="FecR"/>
    <property type="match status" value="1"/>
</dbReference>
<evidence type="ECO:0000313" key="4">
    <source>
        <dbReference type="EMBL" id="EFR51399.1"/>
    </source>
</evidence>
<dbReference type="Proteomes" id="UP000005101">
    <property type="component" value="Unassembled WGS sequence"/>
</dbReference>
<name>A0ABN0BEI9_BACFG</name>
<evidence type="ECO:0000256" key="1">
    <source>
        <dbReference type="SAM" id="Phobius"/>
    </source>
</evidence>
<dbReference type="InterPro" id="IPR006860">
    <property type="entry name" value="FecR"/>
</dbReference>